<sequence>MSIDRWKTLGLAALALLTAPAIPAVAAPPASVVSAADLRADLQTAIEAIEKHHPDLEHMVDKATLHSTAKSIARDLDRPMDQTQAWSVLAQLNPVLADGHLLIGLPDWRASAASATAQGAPWFPFEVSVAASGHLRLVARLGGAPSADAGRSVSRINGIPAKDVVRTLLKRTHGDTPSARAALLSQRWWLFYAKVYGTPESFDLEFTDRRGRQRQAASRLVLPAILQRDASFERLFRCEIRNTGAVLTVSTFSWPDKARFFAFTQACFTQMATERVRRLVIDIRQNGGGDDDMWRDGILRYIADQPYRHGSHYIKRVLTPGPGEVAGQRVEGTIESVTEPATAEPAHFTGDVNVLVGPLTYSSAVLFSNVVQDYRFGHVVGVGKSVRTRQTGGVKTLILPNIGLLLSYPRFVLDRPSGARRPKWLTPDRQIADDPLNPEVPIDVLLETND</sequence>
<dbReference type="SUPFAM" id="SSF52096">
    <property type="entry name" value="ClpP/crotonase"/>
    <property type="match status" value="1"/>
</dbReference>
<keyword evidence="1" id="KW-0732">Signal</keyword>
<comment type="caution">
    <text evidence="3">The sequence shown here is derived from an EMBL/GenBank/DDBJ whole genome shotgun (WGS) entry which is preliminary data.</text>
</comment>
<dbReference type="Proteomes" id="UP000239204">
    <property type="component" value="Unassembled WGS sequence"/>
</dbReference>
<evidence type="ECO:0000313" key="4">
    <source>
        <dbReference type="Proteomes" id="UP000239204"/>
    </source>
</evidence>
<dbReference type="Gene3D" id="3.90.226.10">
    <property type="entry name" value="2-enoyl-CoA Hydratase, Chain A, domain 1"/>
    <property type="match status" value="1"/>
</dbReference>
<gene>
    <name evidence="3" type="ORF">XarjCFBP7645_05015</name>
</gene>
<dbReference type="EMBL" id="MIGY01000001">
    <property type="protein sequence ID" value="PPU09643.1"/>
    <property type="molecule type" value="Genomic_DNA"/>
</dbReference>
<name>A0A2S7AIB2_9XANT</name>
<dbReference type="InterPro" id="IPR005151">
    <property type="entry name" value="Tail-specific_protease"/>
</dbReference>
<evidence type="ECO:0000313" key="3">
    <source>
        <dbReference type="EMBL" id="PPU09643.1"/>
    </source>
</evidence>
<dbReference type="InterPro" id="IPR029045">
    <property type="entry name" value="ClpP/crotonase-like_dom_sf"/>
</dbReference>
<dbReference type="AlphaFoldDB" id="A0A2S7AIB2"/>
<evidence type="ECO:0000259" key="2">
    <source>
        <dbReference type="Pfam" id="PF03572"/>
    </source>
</evidence>
<dbReference type="Pfam" id="PF03572">
    <property type="entry name" value="Peptidase_S41"/>
    <property type="match status" value="1"/>
</dbReference>
<feature type="signal peptide" evidence="1">
    <location>
        <begin position="1"/>
        <end position="26"/>
    </location>
</feature>
<dbReference type="GO" id="GO:0006508">
    <property type="term" value="P:proteolysis"/>
    <property type="evidence" value="ECO:0007669"/>
    <property type="project" value="InterPro"/>
</dbReference>
<dbReference type="RefSeq" id="WP_104536444.1">
    <property type="nucleotide sequence ID" value="NZ_MIGY01000001.1"/>
</dbReference>
<accession>A0A2S7AIB2</accession>
<proteinExistence type="predicted"/>
<dbReference type="GO" id="GO:0008236">
    <property type="term" value="F:serine-type peptidase activity"/>
    <property type="evidence" value="ECO:0007669"/>
    <property type="project" value="InterPro"/>
</dbReference>
<protein>
    <recommendedName>
        <fullName evidence="2">Tail specific protease domain-containing protein</fullName>
    </recommendedName>
</protein>
<feature type="chain" id="PRO_5015758398" description="Tail specific protease domain-containing protein" evidence="1">
    <location>
        <begin position="27"/>
        <end position="450"/>
    </location>
</feature>
<feature type="domain" description="Tail specific protease" evidence="2">
    <location>
        <begin position="265"/>
        <end position="420"/>
    </location>
</feature>
<organism evidence="3 4">
    <name type="scientific">Xanthomonas arboricola</name>
    <dbReference type="NCBI Taxonomy" id="56448"/>
    <lineage>
        <taxon>Bacteria</taxon>
        <taxon>Pseudomonadati</taxon>
        <taxon>Pseudomonadota</taxon>
        <taxon>Gammaproteobacteria</taxon>
        <taxon>Lysobacterales</taxon>
        <taxon>Lysobacteraceae</taxon>
        <taxon>Xanthomonas</taxon>
    </lineage>
</organism>
<reference evidence="3 4" key="1">
    <citation type="submission" date="2016-08" db="EMBL/GenBank/DDBJ databases">
        <title>Evolution of the type three secretion system and type three effector repertoires in Xanthomonas.</title>
        <authorList>
            <person name="Merda D."/>
            <person name="Briand M."/>
            <person name="Bosis E."/>
            <person name="Rousseau C."/>
            <person name="Portier P."/>
            <person name="Jacques M.-A."/>
            <person name="Fischer-Le Saux M."/>
        </authorList>
    </citation>
    <scope>NUCLEOTIDE SEQUENCE [LARGE SCALE GENOMIC DNA]</scope>
    <source>
        <strain evidence="3 4">CFBP 7645</strain>
    </source>
</reference>
<evidence type="ECO:0000256" key="1">
    <source>
        <dbReference type="SAM" id="SignalP"/>
    </source>
</evidence>